<comment type="pathway">
    <text evidence="1 11">Metabolic intermediate biosynthesis; chorismate biosynthesis; chorismate from D-erythrose 4-phosphate and phosphoenolpyruvate: step 5/7.</text>
</comment>
<dbReference type="InterPro" id="IPR027417">
    <property type="entry name" value="P-loop_NTPase"/>
</dbReference>
<proteinExistence type="inferred from homology"/>
<comment type="catalytic activity">
    <reaction evidence="10 11">
        <text>shikimate + ATP = 3-phosphoshikimate + ADP + H(+)</text>
        <dbReference type="Rhea" id="RHEA:13121"/>
        <dbReference type="ChEBI" id="CHEBI:15378"/>
        <dbReference type="ChEBI" id="CHEBI:30616"/>
        <dbReference type="ChEBI" id="CHEBI:36208"/>
        <dbReference type="ChEBI" id="CHEBI:145989"/>
        <dbReference type="ChEBI" id="CHEBI:456216"/>
        <dbReference type="EC" id="2.7.1.71"/>
    </reaction>
</comment>
<keyword evidence="11" id="KW-0460">Magnesium</keyword>
<keyword evidence="13" id="KW-1185">Reference proteome</keyword>
<evidence type="ECO:0000256" key="5">
    <source>
        <dbReference type="ARBA" id="ARBA00022679"/>
    </source>
</evidence>
<comment type="subcellular location">
    <subcellularLocation>
        <location evidence="11">Cytoplasm</location>
    </subcellularLocation>
</comment>
<dbReference type="InterPro" id="IPR000623">
    <property type="entry name" value="Shikimate_kinase/TSH1"/>
</dbReference>
<sequence length="176" mass="19275">MKNIYLIGYRATGKTTVGKALSAAMDRPFVDADEMLEREQGRTIAEIVEAGGWEEFRRLEKEILKRLSGMERHIIAPGGGAILDSGNVQAMQGSGLVVWLTADPKVICNRLAGDDKTETQRPALTDQGVLDEINTVLEQRMPLYKKAAMLTVSTEGIGVDEICRRILDLAAGRDSD</sequence>
<keyword evidence="11" id="KW-0479">Metal-binding</keyword>
<dbReference type="InterPro" id="IPR031322">
    <property type="entry name" value="Shikimate/glucono_kinase"/>
</dbReference>
<dbReference type="PRINTS" id="PR01100">
    <property type="entry name" value="SHIKIMTKNASE"/>
</dbReference>
<keyword evidence="7 11" id="KW-0418">Kinase</keyword>
<evidence type="ECO:0000313" key="12">
    <source>
        <dbReference type="EMBL" id="SHI63445.1"/>
    </source>
</evidence>
<feature type="binding site" evidence="11">
    <location>
        <position position="15"/>
    </location>
    <ligand>
        <name>Mg(2+)</name>
        <dbReference type="ChEBI" id="CHEBI:18420"/>
    </ligand>
</feature>
<evidence type="ECO:0000256" key="6">
    <source>
        <dbReference type="ARBA" id="ARBA00022741"/>
    </source>
</evidence>
<evidence type="ECO:0000256" key="8">
    <source>
        <dbReference type="ARBA" id="ARBA00022840"/>
    </source>
</evidence>
<dbReference type="GO" id="GO:0004765">
    <property type="term" value="F:shikimate kinase activity"/>
    <property type="evidence" value="ECO:0007669"/>
    <property type="project" value="UniProtKB-UniRule"/>
</dbReference>
<dbReference type="UniPathway" id="UPA00053">
    <property type="reaction ID" value="UER00088"/>
</dbReference>
<evidence type="ECO:0000313" key="13">
    <source>
        <dbReference type="Proteomes" id="UP000183994"/>
    </source>
</evidence>
<keyword evidence="6 11" id="KW-0547">Nucleotide-binding</keyword>
<feature type="binding site" evidence="11">
    <location>
        <begin position="11"/>
        <end position="16"/>
    </location>
    <ligand>
        <name>ATP</name>
        <dbReference type="ChEBI" id="CHEBI:30616"/>
    </ligand>
</feature>
<comment type="cofactor">
    <cofactor evidence="11">
        <name>Mg(2+)</name>
        <dbReference type="ChEBI" id="CHEBI:18420"/>
    </cofactor>
    <text evidence="11">Binds 1 Mg(2+) ion per subunit.</text>
</comment>
<keyword evidence="11" id="KW-0963">Cytoplasm</keyword>
<evidence type="ECO:0000256" key="11">
    <source>
        <dbReference type="HAMAP-Rule" id="MF_00109"/>
    </source>
</evidence>
<reference evidence="13" key="1">
    <citation type="submission" date="2016-11" db="EMBL/GenBank/DDBJ databases">
        <authorList>
            <person name="Varghese N."/>
            <person name="Submissions S."/>
        </authorList>
    </citation>
    <scope>NUCLEOTIDE SEQUENCE [LARGE SCALE GENOMIC DNA]</scope>
    <source>
        <strain evidence="13">DSM 16219</strain>
    </source>
</reference>
<dbReference type="EC" id="2.7.1.71" evidence="3 11"/>
<feature type="binding site" evidence="11">
    <location>
        <position position="140"/>
    </location>
    <ligand>
        <name>substrate</name>
    </ligand>
</feature>
<dbReference type="PROSITE" id="PS01128">
    <property type="entry name" value="SHIKIMATE_KINASE"/>
    <property type="match status" value="1"/>
</dbReference>
<feature type="binding site" evidence="11">
    <location>
        <position position="33"/>
    </location>
    <ligand>
        <name>substrate</name>
    </ligand>
</feature>
<gene>
    <name evidence="11" type="primary">aroK</name>
    <name evidence="12" type="ORF">SAMN02745216_00304</name>
</gene>
<organism evidence="12 13">
    <name type="scientific">Desulfatibacillum alkenivorans DSM 16219</name>
    <dbReference type="NCBI Taxonomy" id="1121393"/>
    <lineage>
        <taxon>Bacteria</taxon>
        <taxon>Pseudomonadati</taxon>
        <taxon>Thermodesulfobacteriota</taxon>
        <taxon>Desulfobacteria</taxon>
        <taxon>Desulfobacterales</taxon>
        <taxon>Desulfatibacillaceae</taxon>
        <taxon>Desulfatibacillum</taxon>
    </lineage>
</organism>
<keyword evidence="5 11" id="KW-0808">Transferase</keyword>
<dbReference type="GO" id="GO:0008652">
    <property type="term" value="P:amino acid biosynthetic process"/>
    <property type="evidence" value="ECO:0007669"/>
    <property type="project" value="UniProtKB-KW"/>
</dbReference>
<comment type="function">
    <text evidence="11">Catalyzes the specific phosphorylation of the 3-hydroxyl group of shikimic acid using ATP as a cosubstrate.</text>
</comment>
<dbReference type="PANTHER" id="PTHR21087">
    <property type="entry name" value="SHIKIMATE KINASE"/>
    <property type="match status" value="1"/>
</dbReference>
<dbReference type="RefSeq" id="WP_073472164.1">
    <property type="nucleotide sequence ID" value="NZ_FQZU01000001.1"/>
</dbReference>
<comment type="similarity">
    <text evidence="2 11">Belongs to the shikimate kinase family.</text>
</comment>
<evidence type="ECO:0000256" key="10">
    <source>
        <dbReference type="ARBA" id="ARBA00048567"/>
    </source>
</evidence>
<dbReference type="GO" id="GO:0009423">
    <property type="term" value="P:chorismate biosynthetic process"/>
    <property type="evidence" value="ECO:0007669"/>
    <property type="project" value="UniProtKB-UniRule"/>
</dbReference>
<keyword evidence="4 11" id="KW-0028">Amino-acid biosynthesis</keyword>
<accession>A0A1M6CQS3</accession>
<evidence type="ECO:0000256" key="1">
    <source>
        <dbReference type="ARBA" id="ARBA00004842"/>
    </source>
</evidence>
<comment type="subunit">
    <text evidence="11">Monomer.</text>
</comment>
<dbReference type="InterPro" id="IPR023000">
    <property type="entry name" value="Shikimate_kinase_CS"/>
</dbReference>
<dbReference type="Proteomes" id="UP000183994">
    <property type="component" value="Unassembled WGS sequence"/>
</dbReference>
<name>A0A1M6CQS3_9BACT</name>
<evidence type="ECO:0000256" key="3">
    <source>
        <dbReference type="ARBA" id="ARBA00012154"/>
    </source>
</evidence>
<protein>
    <recommendedName>
        <fullName evidence="3 11">Shikimate kinase</fullName>
        <shortName evidence="11">SK</shortName>
        <ecNumber evidence="3 11">2.7.1.71</ecNumber>
    </recommendedName>
</protein>
<dbReference type="Pfam" id="PF01202">
    <property type="entry name" value="SKI"/>
    <property type="match status" value="1"/>
</dbReference>
<keyword evidence="9 11" id="KW-0057">Aromatic amino acid biosynthesis</keyword>
<evidence type="ECO:0000256" key="7">
    <source>
        <dbReference type="ARBA" id="ARBA00022777"/>
    </source>
</evidence>
<feature type="binding site" evidence="11">
    <location>
        <position position="79"/>
    </location>
    <ligand>
        <name>substrate</name>
    </ligand>
</feature>
<dbReference type="GO" id="GO:0005829">
    <property type="term" value="C:cytosol"/>
    <property type="evidence" value="ECO:0007669"/>
    <property type="project" value="TreeGrafter"/>
</dbReference>
<dbReference type="EMBL" id="FQZU01000001">
    <property type="protein sequence ID" value="SHI63445.1"/>
    <property type="molecule type" value="Genomic_DNA"/>
</dbReference>
<feature type="binding site" evidence="11">
    <location>
        <position position="57"/>
    </location>
    <ligand>
        <name>substrate</name>
    </ligand>
</feature>
<dbReference type="STRING" id="1121393.SAMN02745216_00304"/>
<evidence type="ECO:0000256" key="4">
    <source>
        <dbReference type="ARBA" id="ARBA00022605"/>
    </source>
</evidence>
<dbReference type="SUPFAM" id="SSF52540">
    <property type="entry name" value="P-loop containing nucleoside triphosphate hydrolases"/>
    <property type="match status" value="1"/>
</dbReference>
<dbReference type="OrthoDB" id="9800332at2"/>
<evidence type="ECO:0000256" key="2">
    <source>
        <dbReference type="ARBA" id="ARBA00006997"/>
    </source>
</evidence>
<dbReference type="AlphaFoldDB" id="A0A1M6CQS3"/>
<feature type="binding site" evidence="11">
    <location>
        <position position="121"/>
    </location>
    <ligand>
        <name>ATP</name>
        <dbReference type="ChEBI" id="CHEBI:30616"/>
    </ligand>
</feature>
<keyword evidence="8 11" id="KW-0067">ATP-binding</keyword>
<dbReference type="PANTHER" id="PTHR21087:SF16">
    <property type="entry name" value="SHIKIMATE KINASE 1, CHLOROPLASTIC"/>
    <property type="match status" value="1"/>
</dbReference>
<comment type="caution">
    <text evidence="11">Lacks conserved residue(s) required for the propagation of feature annotation.</text>
</comment>
<dbReference type="GO" id="GO:0009073">
    <property type="term" value="P:aromatic amino acid family biosynthetic process"/>
    <property type="evidence" value="ECO:0007669"/>
    <property type="project" value="UniProtKB-KW"/>
</dbReference>
<dbReference type="GO" id="GO:0000287">
    <property type="term" value="F:magnesium ion binding"/>
    <property type="evidence" value="ECO:0007669"/>
    <property type="project" value="UniProtKB-UniRule"/>
</dbReference>
<evidence type="ECO:0000256" key="9">
    <source>
        <dbReference type="ARBA" id="ARBA00023141"/>
    </source>
</evidence>
<dbReference type="Gene3D" id="3.40.50.300">
    <property type="entry name" value="P-loop containing nucleotide triphosphate hydrolases"/>
    <property type="match status" value="1"/>
</dbReference>
<dbReference type="GO" id="GO:0005524">
    <property type="term" value="F:ATP binding"/>
    <property type="evidence" value="ECO:0007669"/>
    <property type="project" value="UniProtKB-UniRule"/>
</dbReference>
<dbReference type="CDD" id="cd00464">
    <property type="entry name" value="SK"/>
    <property type="match status" value="1"/>
</dbReference>
<dbReference type="HAMAP" id="MF_00109">
    <property type="entry name" value="Shikimate_kinase"/>
    <property type="match status" value="1"/>
</dbReference>